<dbReference type="InterPro" id="IPR002347">
    <property type="entry name" value="SDR_fam"/>
</dbReference>
<dbReference type="InterPro" id="IPR036291">
    <property type="entry name" value="NAD(P)-bd_dom_sf"/>
</dbReference>
<accession>A0A4U0TUA9</accession>
<dbReference type="SUPFAM" id="SSF51735">
    <property type="entry name" value="NAD(P)-binding Rossmann-fold domains"/>
    <property type="match status" value="1"/>
</dbReference>
<dbReference type="PROSITE" id="PS00061">
    <property type="entry name" value="ADH_SHORT"/>
    <property type="match status" value="1"/>
</dbReference>
<dbReference type="Pfam" id="PF13561">
    <property type="entry name" value="adh_short_C2"/>
    <property type="match status" value="1"/>
</dbReference>
<evidence type="ECO:0000313" key="4">
    <source>
        <dbReference type="Proteomes" id="UP000308549"/>
    </source>
</evidence>
<keyword evidence="1" id="KW-0521">NADP</keyword>
<evidence type="ECO:0000256" key="1">
    <source>
        <dbReference type="ARBA" id="ARBA00022857"/>
    </source>
</evidence>
<protein>
    <submittedName>
        <fullName evidence="3">Uncharacterized protein</fullName>
    </submittedName>
</protein>
<name>A0A4U0TUA9_9PEZI</name>
<dbReference type="OrthoDB" id="1393670at2759"/>
<evidence type="ECO:0000313" key="3">
    <source>
        <dbReference type="EMBL" id="TKA25546.1"/>
    </source>
</evidence>
<reference evidence="3 4" key="1">
    <citation type="submission" date="2017-03" db="EMBL/GenBank/DDBJ databases">
        <title>Genomes of endolithic fungi from Antarctica.</title>
        <authorList>
            <person name="Coleine C."/>
            <person name="Masonjones S."/>
            <person name="Stajich J.E."/>
        </authorList>
    </citation>
    <scope>NUCLEOTIDE SEQUENCE [LARGE SCALE GENOMIC DNA]</scope>
    <source>
        <strain evidence="3 4">CCFEE 6315</strain>
    </source>
</reference>
<dbReference type="InterPro" id="IPR020904">
    <property type="entry name" value="Sc_DH/Rdtase_CS"/>
</dbReference>
<dbReference type="Gene3D" id="3.40.50.720">
    <property type="entry name" value="NAD(P)-binding Rossmann-like Domain"/>
    <property type="match status" value="1"/>
</dbReference>
<dbReference type="PRINTS" id="PR00080">
    <property type="entry name" value="SDRFAMILY"/>
</dbReference>
<dbReference type="EMBL" id="NAJL01000034">
    <property type="protein sequence ID" value="TKA25546.1"/>
    <property type="molecule type" value="Genomic_DNA"/>
</dbReference>
<dbReference type="PANTHER" id="PTHR43639">
    <property type="entry name" value="OXIDOREDUCTASE, SHORT-CHAIN DEHYDROGENASE/REDUCTASE FAMILY (AFU_ORTHOLOGUE AFUA_5G02870)"/>
    <property type="match status" value="1"/>
</dbReference>
<dbReference type="PANTHER" id="PTHR43639:SF9">
    <property type="entry name" value="BLL5898 PROTEIN"/>
    <property type="match status" value="1"/>
</dbReference>
<dbReference type="AlphaFoldDB" id="A0A4U0TUA9"/>
<proteinExistence type="predicted"/>
<dbReference type="CDD" id="cd05233">
    <property type="entry name" value="SDR_c"/>
    <property type="match status" value="1"/>
</dbReference>
<dbReference type="Proteomes" id="UP000308549">
    <property type="component" value="Unassembled WGS sequence"/>
</dbReference>
<keyword evidence="4" id="KW-1185">Reference proteome</keyword>
<dbReference type="FunFam" id="3.40.50.720:FF:001190">
    <property type="entry name" value="Short-chain dehydrogenase/reductase SDR"/>
    <property type="match status" value="1"/>
</dbReference>
<sequence>MDEQFMRPTRSLSDRVAMVTGAGAAGDGIGNGRASALLLAEAGCAVVCVDRELSFAERTVEMIQQYGQGQGLAVQANVTSESDCKAAVEAAIRSFGRLDILVNVVGVGGATGTAVEVDMLEWAKGMELNVASMVMMSKYAIPEMVKNDGQWRGSIVNMASVAGLRGGNPHLLYPTSKGAIVNMTKAMAAHHAPQAIRVNCVCPGMVYTPMMYGPGMSSEAREARKNRSLLKVEGNGWDVGAAVRFLAGDEARWLTGVVLPVDAGATVAAGSELPASASINPPKTGS</sequence>
<keyword evidence="2" id="KW-0560">Oxidoreductase</keyword>
<comment type="caution">
    <text evidence="3">The sequence shown here is derived from an EMBL/GenBank/DDBJ whole genome shotgun (WGS) entry which is preliminary data.</text>
</comment>
<gene>
    <name evidence="3" type="ORF">B0A50_05407</name>
</gene>
<dbReference type="PRINTS" id="PR00081">
    <property type="entry name" value="GDHRDH"/>
</dbReference>
<organism evidence="3 4">
    <name type="scientific">Salinomyces thailandicus</name>
    <dbReference type="NCBI Taxonomy" id="706561"/>
    <lineage>
        <taxon>Eukaryota</taxon>
        <taxon>Fungi</taxon>
        <taxon>Dikarya</taxon>
        <taxon>Ascomycota</taxon>
        <taxon>Pezizomycotina</taxon>
        <taxon>Dothideomycetes</taxon>
        <taxon>Dothideomycetidae</taxon>
        <taxon>Mycosphaerellales</taxon>
        <taxon>Teratosphaeriaceae</taxon>
        <taxon>Salinomyces</taxon>
    </lineage>
</organism>
<evidence type="ECO:0000256" key="2">
    <source>
        <dbReference type="ARBA" id="ARBA00023002"/>
    </source>
</evidence>
<dbReference type="GO" id="GO:0016491">
    <property type="term" value="F:oxidoreductase activity"/>
    <property type="evidence" value="ECO:0007669"/>
    <property type="project" value="UniProtKB-KW"/>
</dbReference>